<evidence type="ECO:0000313" key="4">
    <source>
        <dbReference type="Proteomes" id="UP000239724"/>
    </source>
</evidence>
<evidence type="ECO:0000256" key="1">
    <source>
        <dbReference type="SAM" id="Phobius"/>
    </source>
</evidence>
<feature type="transmembrane region" description="Helical" evidence="1">
    <location>
        <begin position="99"/>
        <end position="121"/>
    </location>
</feature>
<feature type="domain" description="Dynamin N-terminal" evidence="2">
    <location>
        <begin position="82"/>
        <end position="247"/>
    </location>
</feature>
<evidence type="ECO:0000259" key="2">
    <source>
        <dbReference type="Pfam" id="PF00350"/>
    </source>
</evidence>
<gene>
    <name evidence="3" type="ORF">CCS01_14040</name>
</gene>
<dbReference type="PANTHER" id="PTHR43681:SF1">
    <property type="entry name" value="SARCALUMENIN"/>
    <property type="match status" value="1"/>
</dbReference>
<dbReference type="InterPro" id="IPR045063">
    <property type="entry name" value="Dynamin_N"/>
</dbReference>
<sequence length="627" mass="69042">MSNCCCLPGRAGGTPGYVREAVANKGLILEHQANQATPHRDLLAKTLETAMGHAREEWPGPYSPLEALQRLTNRLHESRFHLAVLGQFKRGKSTFINALLGEAVLPAAVLPLTAIATFIAWSATPMLRVTYEGDRAPEDIHPRDVADIQEALHPFVTEEGNPGNARGVARVEVFLPANILRDGVVLIDTPGIGSTLRHNTDTALQVLPDCDAALFVVSADPPITEAEIAYLAQVRAHVVHLFFILNKIDYLTAPEREQVAAFLWKAASQGSVANRDAKIFQISARQALAAKTGADTPALAASGLPRVEQEIIAYLAHEKAASLRTSVNRKAGDIVDHVLSDLGLKIRALELPLADLEQRQAKFEEAVRAFEAERKVARDLLAGDRSRAAAELETQAETLRQDGRQHVMAAVEQAIAENAGAFDQPKVHRAIAEAIPVFFERKLVEVAAAFRHDVEAILVTHQTRSDALVASVRRTAADLFNVPFRTALEPEPFRLGREPYWVTQEIRELLMPNPAQVVSRFLPASMQARRLRQQTEVEVATLIQRNVENLRWATLQGLNETFRRFAARLDADLAEGLALTRGVIAAALARRRTRADETQAELERMHVRRERLQACRAALAEQPAEVS</sequence>
<keyword evidence="1" id="KW-0812">Transmembrane</keyword>
<dbReference type="InterPro" id="IPR051943">
    <property type="entry name" value="TRAFAC_Dynamin-like_GTPase"/>
</dbReference>
<reference evidence="3 4" key="1">
    <citation type="journal article" date="2018" name="Arch. Microbiol.">
        <title>New insights into the metabolic potential of the phototrophic purple bacterium Rhodopila globiformis DSM 161(T) from its draft genome sequence and evidence for a vanadium-dependent nitrogenase.</title>
        <authorList>
            <person name="Imhoff J.F."/>
            <person name="Rahn T."/>
            <person name="Kunzel S."/>
            <person name="Neulinger S.C."/>
        </authorList>
    </citation>
    <scope>NUCLEOTIDE SEQUENCE [LARGE SCALE GENOMIC DNA]</scope>
    <source>
        <strain evidence="3 4">DSM 161</strain>
    </source>
</reference>
<dbReference type="SUPFAM" id="SSF52540">
    <property type="entry name" value="P-loop containing nucleoside triphosphate hydrolases"/>
    <property type="match status" value="1"/>
</dbReference>
<dbReference type="AlphaFoldDB" id="A0A2S6NG89"/>
<dbReference type="Proteomes" id="UP000239724">
    <property type="component" value="Unassembled WGS sequence"/>
</dbReference>
<keyword evidence="4" id="KW-1185">Reference proteome</keyword>
<name>A0A2S6NG89_RHOGL</name>
<dbReference type="EMBL" id="NHRY01000142">
    <property type="protein sequence ID" value="PPQ33604.1"/>
    <property type="molecule type" value="Genomic_DNA"/>
</dbReference>
<evidence type="ECO:0000313" key="3">
    <source>
        <dbReference type="EMBL" id="PPQ33604.1"/>
    </source>
</evidence>
<dbReference type="Pfam" id="PF00350">
    <property type="entry name" value="Dynamin_N"/>
    <property type="match status" value="1"/>
</dbReference>
<dbReference type="PANTHER" id="PTHR43681">
    <property type="entry name" value="TRANSMEMBRANE GTPASE FZO"/>
    <property type="match status" value="1"/>
</dbReference>
<keyword evidence="1" id="KW-0472">Membrane</keyword>
<organism evidence="3 4">
    <name type="scientific">Rhodopila globiformis</name>
    <name type="common">Rhodopseudomonas globiformis</name>
    <dbReference type="NCBI Taxonomy" id="1071"/>
    <lineage>
        <taxon>Bacteria</taxon>
        <taxon>Pseudomonadati</taxon>
        <taxon>Pseudomonadota</taxon>
        <taxon>Alphaproteobacteria</taxon>
        <taxon>Acetobacterales</taxon>
        <taxon>Acetobacteraceae</taxon>
        <taxon>Rhodopila</taxon>
    </lineage>
</organism>
<keyword evidence="1" id="KW-1133">Transmembrane helix</keyword>
<dbReference type="InterPro" id="IPR027417">
    <property type="entry name" value="P-loop_NTPase"/>
</dbReference>
<protein>
    <recommendedName>
        <fullName evidence="2">Dynamin N-terminal domain-containing protein</fullName>
    </recommendedName>
</protein>
<accession>A0A2S6NG89</accession>
<proteinExistence type="predicted"/>
<dbReference type="Gene3D" id="3.40.50.300">
    <property type="entry name" value="P-loop containing nucleotide triphosphate hydrolases"/>
    <property type="match status" value="1"/>
</dbReference>
<comment type="caution">
    <text evidence="3">The sequence shown here is derived from an EMBL/GenBank/DDBJ whole genome shotgun (WGS) entry which is preliminary data.</text>
</comment>
<dbReference type="CDD" id="cd09912">
    <property type="entry name" value="DLP_2"/>
    <property type="match status" value="1"/>
</dbReference>